<dbReference type="GO" id="GO:0006935">
    <property type="term" value="P:chemotaxis"/>
    <property type="evidence" value="ECO:0007669"/>
    <property type="project" value="UniProtKB-ARBA"/>
</dbReference>
<keyword evidence="2 4" id="KW-0807">Transducer</keyword>
<dbReference type="RefSeq" id="WP_109319109.1">
    <property type="nucleotide sequence ID" value="NZ_QFWT01000003.1"/>
</dbReference>
<feature type="domain" description="Methyl-accepting transducer" evidence="7">
    <location>
        <begin position="366"/>
        <end position="602"/>
    </location>
</feature>
<dbReference type="PANTHER" id="PTHR32089">
    <property type="entry name" value="METHYL-ACCEPTING CHEMOTAXIS PROTEIN MCPB"/>
    <property type="match status" value="1"/>
</dbReference>
<evidence type="ECO:0000313" key="9">
    <source>
        <dbReference type="EMBL" id="PWI33857.1"/>
    </source>
</evidence>
<dbReference type="CDD" id="cd06225">
    <property type="entry name" value="HAMP"/>
    <property type="match status" value="1"/>
</dbReference>
<evidence type="ECO:0000256" key="6">
    <source>
        <dbReference type="SAM" id="Phobius"/>
    </source>
</evidence>
<gene>
    <name evidence="9" type="ORF">DI392_06555</name>
</gene>
<comment type="subcellular location">
    <subcellularLocation>
        <location evidence="1">Membrane</location>
    </subcellularLocation>
</comment>
<keyword evidence="6" id="KW-0812">Transmembrane</keyword>
<evidence type="ECO:0000259" key="7">
    <source>
        <dbReference type="PROSITE" id="PS50111"/>
    </source>
</evidence>
<evidence type="ECO:0000259" key="8">
    <source>
        <dbReference type="PROSITE" id="PS50885"/>
    </source>
</evidence>
<dbReference type="SMART" id="SM00283">
    <property type="entry name" value="MA"/>
    <property type="match status" value="1"/>
</dbReference>
<dbReference type="Gene3D" id="3.30.450.20">
    <property type="entry name" value="PAS domain"/>
    <property type="match status" value="1"/>
</dbReference>
<dbReference type="CDD" id="cd11386">
    <property type="entry name" value="MCP_signal"/>
    <property type="match status" value="1"/>
</dbReference>
<name>A0A2U3BAP5_9VIBR</name>
<reference evidence="9 10" key="1">
    <citation type="submission" date="2018-05" db="EMBL/GenBank/DDBJ databases">
        <title>Vibrio limimaris sp. nov., isolated from marine sediment.</title>
        <authorList>
            <person name="Li C.-M."/>
        </authorList>
    </citation>
    <scope>NUCLEOTIDE SEQUENCE [LARGE SCALE GENOMIC DNA]</scope>
    <source>
        <strain evidence="9 10">E4404</strain>
    </source>
</reference>
<dbReference type="AlphaFoldDB" id="A0A2U3BAP5"/>
<dbReference type="InterPro" id="IPR003660">
    <property type="entry name" value="HAMP_dom"/>
</dbReference>
<dbReference type="PROSITE" id="PS50885">
    <property type="entry name" value="HAMP"/>
    <property type="match status" value="1"/>
</dbReference>
<dbReference type="PROSITE" id="PS50111">
    <property type="entry name" value="CHEMOTAXIS_TRANSDUC_2"/>
    <property type="match status" value="1"/>
</dbReference>
<keyword evidence="6" id="KW-0472">Membrane</keyword>
<evidence type="ECO:0000256" key="5">
    <source>
        <dbReference type="SAM" id="MobiDB-lite"/>
    </source>
</evidence>
<dbReference type="Proteomes" id="UP000245362">
    <property type="component" value="Unassembled WGS sequence"/>
</dbReference>
<dbReference type="Pfam" id="PF00672">
    <property type="entry name" value="HAMP"/>
    <property type="match status" value="1"/>
</dbReference>
<evidence type="ECO:0000256" key="4">
    <source>
        <dbReference type="PROSITE-ProRule" id="PRU00284"/>
    </source>
</evidence>
<dbReference type="SUPFAM" id="SSF58104">
    <property type="entry name" value="Methyl-accepting chemotaxis protein (MCP) signaling domain"/>
    <property type="match status" value="1"/>
</dbReference>
<evidence type="ECO:0000313" key="10">
    <source>
        <dbReference type="Proteomes" id="UP000245362"/>
    </source>
</evidence>
<evidence type="ECO:0000256" key="2">
    <source>
        <dbReference type="ARBA" id="ARBA00023224"/>
    </source>
</evidence>
<feature type="region of interest" description="Disordered" evidence="5">
    <location>
        <begin position="416"/>
        <end position="435"/>
    </location>
</feature>
<dbReference type="OrthoDB" id="2489132at2"/>
<dbReference type="EMBL" id="QFWT01000003">
    <property type="protein sequence ID" value="PWI33857.1"/>
    <property type="molecule type" value="Genomic_DNA"/>
</dbReference>
<dbReference type="GO" id="GO:0007165">
    <property type="term" value="P:signal transduction"/>
    <property type="evidence" value="ECO:0007669"/>
    <property type="project" value="UniProtKB-KW"/>
</dbReference>
<dbReference type="Gene3D" id="1.10.287.950">
    <property type="entry name" value="Methyl-accepting chemotaxis protein"/>
    <property type="match status" value="1"/>
</dbReference>
<feature type="transmembrane region" description="Helical" evidence="6">
    <location>
        <begin position="285"/>
        <end position="310"/>
    </location>
</feature>
<dbReference type="SMART" id="SM00304">
    <property type="entry name" value="HAMP"/>
    <property type="match status" value="1"/>
</dbReference>
<dbReference type="Pfam" id="PF00015">
    <property type="entry name" value="MCPsignal"/>
    <property type="match status" value="1"/>
</dbReference>
<dbReference type="FunFam" id="1.10.287.950:FF:000001">
    <property type="entry name" value="Methyl-accepting chemotaxis sensory transducer"/>
    <property type="match status" value="1"/>
</dbReference>
<proteinExistence type="inferred from homology"/>
<feature type="domain" description="HAMP" evidence="8">
    <location>
        <begin position="307"/>
        <end position="361"/>
    </location>
</feature>
<dbReference type="PANTHER" id="PTHR32089:SF55">
    <property type="entry name" value="METHYL ACCEPTING SENSORY TRANSDUCER WITH CACHE_2 SMALL MOLECULE BINDING DOMAIN"/>
    <property type="match status" value="1"/>
</dbReference>
<evidence type="ECO:0000256" key="3">
    <source>
        <dbReference type="ARBA" id="ARBA00029447"/>
    </source>
</evidence>
<dbReference type="GO" id="GO:0016020">
    <property type="term" value="C:membrane"/>
    <property type="evidence" value="ECO:0007669"/>
    <property type="project" value="UniProtKB-SubCell"/>
</dbReference>
<keyword evidence="10" id="KW-1185">Reference proteome</keyword>
<protein>
    <submittedName>
        <fullName evidence="9">Methyl-accepting chemotaxis protein</fullName>
    </submittedName>
</protein>
<dbReference type="InterPro" id="IPR004089">
    <property type="entry name" value="MCPsignal_dom"/>
</dbReference>
<organism evidence="9 10">
    <name type="scientific">Vibrio albus</name>
    <dbReference type="NCBI Taxonomy" id="2200953"/>
    <lineage>
        <taxon>Bacteria</taxon>
        <taxon>Pseudomonadati</taxon>
        <taxon>Pseudomonadota</taxon>
        <taxon>Gammaproteobacteria</taxon>
        <taxon>Vibrionales</taxon>
        <taxon>Vibrionaceae</taxon>
        <taxon>Vibrio</taxon>
    </lineage>
</organism>
<evidence type="ECO:0000256" key="1">
    <source>
        <dbReference type="ARBA" id="ARBA00004370"/>
    </source>
</evidence>
<keyword evidence="6" id="KW-1133">Transmembrane helix</keyword>
<accession>A0A2U3BAP5</accession>
<comment type="caution">
    <text evidence="9">The sequence shown here is derived from an EMBL/GenBank/DDBJ whole genome shotgun (WGS) entry which is preliminary data.</text>
</comment>
<comment type="similarity">
    <text evidence="3">Belongs to the methyl-accepting chemotaxis (MCP) protein family.</text>
</comment>
<sequence length="638" mass="69543">MKKLGLKQLAIMAVMLLVGLSVSISSYISYTQEKASIIQIITRSSEDYVKGRAELVEQFFYEKLQGLKGLGDLYKNQPFPGNSAQEYIDLTNVFSSTLNTGSSFIGFESTGDAYWNQVSNAWPDHKFDGDIRKMGYYQNGRKAITPSVTDPYPDSGGRDIYWVSMVQKTHDGMIGADLQLSFLNDLVKRSTDIKGSVALILNQDTTVLASNSDAIKTGEKGTDYTWFREAVSEAVNNESATVDYSLDGKDKILFSHQIKIADKNWYFVIGLDTSVAYANLESAKYSAITTAIVATVISLVLAFFVVQALFKPIISLKKTITDLASGDADLTQRLEVKTDDDLGQIADGVNRFVGNLQEMLREIQNVSEVLHTNVNQMKQQSEQNTAILQNHVTETEQVVTAIEEMNATANSMATDAANTASLTQQADETSNLSQQKVRQSQATVAALIEDVDTAAANVNRMSGETQEINSVLSVIGDIAEQTNLLALNAAIEAARAGEQGRGFAVVADEVRNLASRTKESTEEIEVALANLLKGTQVVVESMDNTRQRCQETADGSGEVAESLETMTTYVTEINTLSAQIATAAEEQSSVTQELSRNMSALNDIVGELDSNGQQTLTDMENIAAVNSKLVNIVGRFRL</sequence>